<organism evidence="1 2">
    <name type="scientific">Nepenthes gracilis</name>
    <name type="common">Slender pitcher plant</name>
    <dbReference type="NCBI Taxonomy" id="150966"/>
    <lineage>
        <taxon>Eukaryota</taxon>
        <taxon>Viridiplantae</taxon>
        <taxon>Streptophyta</taxon>
        <taxon>Embryophyta</taxon>
        <taxon>Tracheophyta</taxon>
        <taxon>Spermatophyta</taxon>
        <taxon>Magnoliopsida</taxon>
        <taxon>eudicotyledons</taxon>
        <taxon>Gunneridae</taxon>
        <taxon>Pentapetalae</taxon>
        <taxon>Caryophyllales</taxon>
        <taxon>Nepenthaceae</taxon>
        <taxon>Nepenthes</taxon>
    </lineage>
</organism>
<dbReference type="Proteomes" id="UP001279734">
    <property type="component" value="Unassembled WGS sequence"/>
</dbReference>
<dbReference type="AlphaFoldDB" id="A0AAD3S231"/>
<keyword evidence="2" id="KW-1185">Reference proteome</keyword>
<dbReference type="EMBL" id="BSYO01000004">
    <property type="protein sequence ID" value="GMH03018.1"/>
    <property type="molecule type" value="Genomic_DNA"/>
</dbReference>
<proteinExistence type="predicted"/>
<comment type="caution">
    <text evidence="1">The sequence shown here is derived from an EMBL/GenBank/DDBJ whole genome shotgun (WGS) entry which is preliminary data.</text>
</comment>
<evidence type="ECO:0000313" key="2">
    <source>
        <dbReference type="Proteomes" id="UP001279734"/>
    </source>
</evidence>
<reference evidence="1" key="1">
    <citation type="submission" date="2023-05" db="EMBL/GenBank/DDBJ databases">
        <title>Nepenthes gracilis genome sequencing.</title>
        <authorList>
            <person name="Fukushima K."/>
        </authorList>
    </citation>
    <scope>NUCLEOTIDE SEQUENCE</scope>
    <source>
        <strain evidence="1">SING2019-196</strain>
    </source>
</reference>
<name>A0AAD3S231_NEPGR</name>
<gene>
    <name evidence="1" type="ORF">Nepgr_004857</name>
</gene>
<protein>
    <submittedName>
        <fullName evidence="1">Uncharacterized protein</fullName>
    </submittedName>
</protein>
<accession>A0AAD3S231</accession>
<evidence type="ECO:0000313" key="1">
    <source>
        <dbReference type="EMBL" id="GMH03018.1"/>
    </source>
</evidence>
<sequence>MTRCYVPNNYIKSTSHHSVKCSSLRVSAWSGTYEAEKLLAGDEIAVTATVAVAAVVVTRRPTAVIYGMVIVIGPARAV</sequence>